<proteinExistence type="predicted"/>
<dbReference type="GO" id="GO:0001228">
    <property type="term" value="F:DNA-binding transcription activator activity, RNA polymerase II-specific"/>
    <property type="evidence" value="ECO:0007669"/>
    <property type="project" value="TreeGrafter"/>
</dbReference>
<organism evidence="2 3">
    <name type="scientific">Exophiala aquamarina CBS 119918</name>
    <dbReference type="NCBI Taxonomy" id="1182545"/>
    <lineage>
        <taxon>Eukaryota</taxon>
        <taxon>Fungi</taxon>
        <taxon>Dikarya</taxon>
        <taxon>Ascomycota</taxon>
        <taxon>Pezizomycotina</taxon>
        <taxon>Eurotiomycetes</taxon>
        <taxon>Chaetothyriomycetidae</taxon>
        <taxon>Chaetothyriales</taxon>
        <taxon>Herpotrichiellaceae</taxon>
        <taxon>Exophiala</taxon>
    </lineage>
</organism>
<evidence type="ECO:0000313" key="3">
    <source>
        <dbReference type="Proteomes" id="UP000027920"/>
    </source>
</evidence>
<dbReference type="RefSeq" id="XP_013253592.1">
    <property type="nucleotide sequence ID" value="XM_013398138.1"/>
</dbReference>
<gene>
    <name evidence="2" type="ORF">A1O9_12928</name>
</gene>
<dbReference type="VEuPathDB" id="FungiDB:A1O9_12928"/>
<evidence type="ECO:0008006" key="4">
    <source>
        <dbReference type="Google" id="ProtNLM"/>
    </source>
</evidence>
<sequence length="458" mass="51321">MAPQMSKRICKWSLEFHSARAAKSHGRKPVQMSFMDEGRTGNHGSAAVNASSGGSRYECDEERDAGCGNCRSRSMKCDFDQTAFRETTYMILPKQGGRRDAPTPRPSVSDSAVMGFRSNSPLSPLRPALLSMPAFLVTADLPESMTPFMHTLQHFDSNTYSSMGSDMGQKIVKTCVYTIAIETPHLMHALHGVAATHLGHLLPASQHPVQNNQSKLAAAYHWQRCIQLFRAELQAGPTRQNMDALISTIMLIATHQFMLSEPCPDLSQSFVFAPADQREARLTWLFIASGFQGLWSALGDNIEYSVWLPVLQDSDLKNFKSRTLMQPSGDETHDLFLELCEAETATTAEENPYYPTLESLLYLRRMSPSKNAFNKLVNFLGVIDHKLHRRLIIRDKRALLILAHWLGLMCEIQQWWISGRSQAECLAITTFLMDDPDIRVRKLLEYPARIAGIAAPTS</sequence>
<name>A0A072NUF0_9EURO</name>
<dbReference type="STRING" id="1182545.A0A072NUF0"/>
<dbReference type="PANTHER" id="PTHR47784:SF9">
    <property type="entry name" value="ZN(II)2CYS6 TRANSCRIPTION FACTOR (EUROFUNG)"/>
    <property type="match status" value="1"/>
</dbReference>
<dbReference type="InterPro" id="IPR021858">
    <property type="entry name" value="Fun_TF"/>
</dbReference>
<accession>A0A072NUF0</accession>
<dbReference type="HOGENOM" id="CLU_024934_9_3_1"/>
<dbReference type="Proteomes" id="UP000027920">
    <property type="component" value="Unassembled WGS sequence"/>
</dbReference>
<evidence type="ECO:0000313" key="2">
    <source>
        <dbReference type="EMBL" id="KEF51002.1"/>
    </source>
</evidence>
<dbReference type="PANTHER" id="PTHR47784">
    <property type="entry name" value="STEROL UPTAKE CONTROL PROTEIN 2"/>
    <property type="match status" value="1"/>
</dbReference>
<dbReference type="AlphaFoldDB" id="A0A072NUF0"/>
<feature type="compositionally biased region" description="Low complexity" evidence="1">
    <location>
        <begin position="42"/>
        <end position="55"/>
    </location>
</feature>
<evidence type="ECO:0000256" key="1">
    <source>
        <dbReference type="SAM" id="MobiDB-lite"/>
    </source>
</evidence>
<dbReference type="GeneID" id="25287822"/>
<protein>
    <recommendedName>
        <fullName evidence="4">Zn(2)-C6 fungal-type domain-containing protein</fullName>
    </recommendedName>
</protein>
<dbReference type="Pfam" id="PF11951">
    <property type="entry name" value="Fungal_trans_2"/>
    <property type="match status" value="1"/>
</dbReference>
<feature type="region of interest" description="Disordered" evidence="1">
    <location>
        <begin position="36"/>
        <end position="55"/>
    </location>
</feature>
<dbReference type="InterPro" id="IPR053157">
    <property type="entry name" value="Sterol_Uptake_Regulator"/>
</dbReference>
<keyword evidence="3" id="KW-1185">Reference proteome</keyword>
<dbReference type="OrthoDB" id="4115701at2759"/>
<comment type="caution">
    <text evidence="2">The sequence shown here is derived from an EMBL/GenBank/DDBJ whole genome shotgun (WGS) entry which is preliminary data.</text>
</comment>
<dbReference type="EMBL" id="AMGV01000034">
    <property type="protein sequence ID" value="KEF51002.1"/>
    <property type="molecule type" value="Genomic_DNA"/>
</dbReference>
<reference evidence="2 3" key="1">
    <citation type="submission" date="2013-03" db="EMBL/GenBank/DDBJ databases">
        <title>The Genome Sequence of Exophiala aquamarina CBS 119918.</title>
        <authorList>
            <consortium name="The Broad Institute Genomics Platform"/>
            <person name="Cuomo C."/>
            <person name="de Hoog S."/>
            <person name="Gorbushina A."/>
            <person name="Walker B."/>
            <person name="Young S.K."/>
            <person name="Zeng Q."/>
            <person name="Gargeya S."/>
            <person name="Fitzgerald M."/>
            <person name="Haas B."/>
            <person name="Abouelleil A."/>
            <person name="Allen A.W."/>
            <person name="Alvarado L."/>
            <person name="Arachchi H.M."/>
            <person name="Berlin A.M."/>
            <person name="Chapman S.B."/>
            <person name="Gainer-Dewar J."/>
            <person name="Goldberg J."/>
            <person name="Griggs A."/>
            <person name="Gujja S."/>
            <person name="Hansen M."/>
            <person name="Howarth C."/>
            <person name="Imamovic A."/>
            <person name="Ireland A."/>
            <person name="Larimer J."/>
            <person name="McCowan C."/>
            <person name="Murphy C."/>
            <person name="Pearson M."/>
            <person name="Poon T.W."/>
            <person name="Priest M."/>
            <person name="Roberts A."/>
            <person name="Saif S."/>
            <person name="Shea T."/>
            <person name="Sisk P."/>
            <person name="Sykes S."/>
            <person name="Wortman J."/>
            <person name="Nusbaum C."/>
            <person name="Birren B."/>
        </authorList>
    </citation>
    <scope>NUCLEOTIDE SEQUENCE [LARGE SCALE GENOMIC DNA]</scope>
    <source>
        <strain evidence="2 3">CBS 119918</strain>
    </source>
</reference>
<feature type="region of interest" description="Disordered" evidence="1">
    <location>
        <begin position="94"/>
        <end position="113"/>
    </location>
</feature>